<dbReference type="EMBL" id="WWEO01000045">
    <property type="protein sequence ID" value="NCD72460.1"/>
    <property type="molecule type" value="Genomic_DNA"/>
</dbReference>
<evidence type="ECO:0000259" key="3">
    <source>
        <dbReference type="Pfam" id="PF21307"/>
    </source>
</evidence>
<dbReference type="SUPFAM" id="SSF48208">
    <property type="entry name" value="Six-hairpin glycosidases"/>
    <property type="match status" value="1"/>
</dbReference>
<evidence type="ECO:0000313" key="6">
    <source>
        <dbReference type="Proteomes" id="UP000638732"/>
    </source>
</evidence>
<comment type="caution">
    <text evidence="5">The sequence shown here is derived from an EMBL/GenBank/DDBJ whole genome shotgun (WGS) entry which is preliminary data.</text>
</comment>
<dbReference type="InterPro" id="IPR027414">
    <property type="entry name" value="GH95_N_dom"/>
</dbReference>
<dbReference type="InterPro" id="IPR049053">
    <property type="entry name" value="AFCA-like_C"/>
</dbReference>
<dbReference type="Pfam" id="PF14498">
    <property type="entry name" value="Glyco_hyd_65N_2"/>
    <property type="match status" value="2"/>
</dbReference>
<keyword evidence="1" id="KW-0732">Signal</keyword>
<evidence type="ECO:0000259" key="2">
    <source>
        <dbReference type="Pfam" id="PF14498"/>
    </source>
</evidence>
<dbReference type="Gene3D" id="1.50.10.10">
    <property type="match status" value="1"/>
</dbReference>
<feature type="domain" description="Glycosyl hydrolase family 95 catalytic" evidence="4">
    <location>
        <begin position="264"/>
        <end position="662"/>
    </location>
</feature>
<dbReference type="GO" id="GO:0004560">
    <property type="term" value="F:alpha-L-fucosidase activity"/>
    <property type="evidence" value="ECO:0007669"/>
    <property type="project" value="InterPro"/>
</dbReference>
<evidence type="ECO:0000259" key="4">
    <source>
        <dbReference type="Pfam" id="PF22124"/>
    </source>
</evidence>
<evidence type="ECO:0000313" key="5">
    <source>
        <dbReference type="EMBL" id="NCD72460.1"/>
    </source>
</evidence>
<dbReference type="PIRSF" id="PIRSF007663">
    <property type="entry name" value="UCP007663"/>
    <property type="match status" value="1"/>
</dbReference>
<keyword evidence="5" id="KW-0378">Hydrolase</keyword>
<sequence>MKVLRLLSLLMICAMLCQAGKAQTKRRNTGPASSKLTLWYNAPAKIEGEGKEATAMNETLPIGTSKIGALIFGGTAREQLVLNDQSLWTGDEKDEGSYQTLANLFINLSGHQKADSYRRDLNLANATAHVNYSVNGTSYTREYFASKPAQLIVVHLSANKPGAYTGNLELNDMHEAKTISNQERELTASGTLSNGLKYETRLRILNTGGSVKAEGGKLIFNKCNSLIILVAAGTNYIFDYSKSYHGGAPDITLEKRIEAATLRSYSSLKAEHIKDFSSLFNRVSLDLGTSSKEQRDKPIDLRKSDAATSTDSEMETLLFQYGRYLLISCSRPGGLPANLQGLWNDSNNAAWGSDYHDNINVEMNYWPAESANISECAIPFFDLIKSQLIPWRKATTAAPELNTLAGQPTTRGFALRTSHNIFGHTDWKWDKTANAWYCQILWEHYAFGQDKNYLKTVAYPIMKETCEFWEDHLKSLPDGRLVVPEGWSPEHGPTEDGVSYNQQIVWDLFNNYVEATAALGIDQAYGVKIAAMRDQLLGPKIGKWGQLQEWMEDKDDPNDHHRHTSNLFAVFPGRQVSVAKTPALAKAARVSLDARGPTGDVREWSFAWRTALYARLHDAEDSHAMLKEFFKDRNSCLNLFGLHPPMQMDGNFGMTAAITEMLVQSHEGEINLLPALPSEWKSGSVTGLRARGGFAVDISWENNKLVSATLHNINGTACMVRYGDKTVKLDRIKKGESHKLTF</sequence>
<feature type="domain" description="Alpha fucosidase A-like C-terminal" evidence="3">
    <location>
        <begin position="664"/>
        <end position="729"/>
    </location>
</feature>
<feature type="signal peptide" evidence="1">
    <location>
        <begin position="1"/>
        <end position="19"/>
    </location>
</feature>
<protein>
    <submittedName>
        <fullName evidence="5">Glycoside hydrolase family 95 protein</fullName>
    </submittedName>
</protein>
<feature type="domain" description="Glycosyl hydrolase family 95 N-terminal" evidence="2">
    <location>
        <begin position="38"/>
        <end position="94"/>
    </location>
</feature>
<dbReference type="GO" id="GO:0005975">
    <property type="term" value="P:carbohydrate metabolic process"/>
    <property type="evidence" value="ECO:0007669"/>
    <property type="project" value="InterPro"/>
</dbReference>
<proteinExistence type="predicted"/>
<dbReference type="Pfam" id="PF21307">
    <property type="entry name" value="Glyco_hydro_95_C"/>
    <property type="match status" value="1"/>
</dbReference>
<feature type="domain" description="Glycosyl hydrolase family 95 N-terminal" evidence="2">
    <location>
        <begin position="96"/>
        <end position="236"/>
    </location>
</feature>
<feature type="chain" id="PRO_5037132383" evidence="1">
    <location>
        <begin position="20"/>
        <end position="742"/>
    </location>
</feature>
<dbReference type="PANTHER" id="PTHR31084">
    <property type="entry name" value="ALPHA-L-FUCOSIDASE 2"/>
    <property type="match status" value="1"/>
</dbReference>
<dbReference type="InterPro" id="IPR008928">
    <property type="entry name" value="6-hairpin_glycosidase_sf"/>
</dbReference>
<dbReference type="RefSeq" id="WP_166588402.1">
    <property type="nucleotide sequence ID" value="NZ_WWEO01000045.1"/>
</dbReference>
<accession>A0A966DV40</accession>
<dbReference type="Proteomes" id="UP000638732">
    <property type="component" value="Unassembled WGS sequence"/>
</dbReference>
<dbReference type="InterPro" id="IPR054363">
    <property type="entry name" value="GH95_cat"/>
</dbReference>
<evidence type="ECO:0000256" key="1">
    <source>
        <dbReference type="SAM" id="SignalP"/>
    </source>
</evidence>
<dbReference type="PANTHER" id="PTHR31084:SF0">
    <property type="entry name" value="ALPHA-L-FUCOSIDASE 2"/>
    <property type="match status" value="1"/>
</dbReference>
<reference evidence="5" key="1">
    <citation type="submission" date="2020-01" db="EMBL/GenBank/DDBJ databases">
        <authorList>
            <person name="Seo Y.L."/>
        </authorList>
    </citation>
    <scope>NUCLEOTIDE SEQUENCE</scope>
    <source>
        <strain evidence="5">R11</strain>
    </source>
</reference>
<dbReference type="AlphaFoldDB" id="A0A966DV40"/>
<keyword evidence="6" id="KW-1185">Reference proteome</keyword>
<gene>
    <name evidence="5" type="ORF">GSY63_24050</name>
</gene>
<reference evidence="5" key="2">
    <citation type="submission" date="2020-10" db="EMBL/GenBank/DDBJ databases">
        <title>Mucilaginibacter sp. nov., isolated from soil.</title>
        <authorList>
            <person name="Jeon C.O."/>
        </authorList>
    </citation>
    <scope>NUCLEOTIDE SEQUENCE</scope>
    <source>
        <strain evidence="5">R11</strain>
    </source>
</reference>
<dbReference type="Pfam" id="PF22124">
    <property type="entry name" value="Glyco_hydro_95_cat"/>
    <property type="match status" value="1"/>
</dbReference>
<name>A0A966DV40_9SPHI</name>
<organism evidence="5 6">
    <name type="scientific">Mucilaginibacter agri</name>
    <dbReference type="NCBI Taxonomy" id="2695265"/>
    <lineage>
        <taxon>Bacteria</taxon>
        <taxon>Pseudomonadati</taxon>
        <taxon>Bacteroidota</taxon>
        <taxon>Sphingobacteriia</taxon>
        <taxon>Sphingobacteriales</taxon>
        <taxon>Sphingobacteriaceae</taxon>
        <taxon>Mucilaginibacter</taxon>
    </lineage>
</organism>
<dbReference type="InterPro" id="IPR016518">
    <property type="entry name" value="Alpha-L-fucosidase"/>
</dbReference>
<dbReference type="InterPro" id="IPR012341">
    <property type="entry name" value="6hp_glycosidase-like_sf"/>
</dbReference>